<dbReference type="Proteomes" id="UP000319257">
    <property type="component" value="Unassembled WGS sequence"/>
</dbReference>
<dbReference type="InParanoid" id="A0A507AZD0"/>
<feature type="transmembrane region" description="Helical" evidence="1">
    <location>
        <begin position="106"/>
        <end position="128"/>
    </location>
</feature>
<keyword evidence="1" id="KW-0812">Transmembrane</keyword>
<proteinExistence type="predicted"/>
<dbReference type="PANTHER" id="PTHR42069:SF1">
    <property type="entry name" value="MARVEL DOMAIN-CONTAINING PROTEIN"/>
    <property type="match status" value="1"/>
</dbReference>
<keyword evidence="1" id="KW-0472">Membrane</keyword>
<dbReference type="GeneID" id="41974978"/>
<dbReference type="AlphaFoldDB" id="A0A507AZD0"/>
<evidence type="ECO:0000256" key="1">
    <source>
        <dbReference type="SAM" id="Phobius"/>
    </source>
</evidence>
<name>A0A507AZD0_9PEZI</name>
<evidence type="ECO:0000313" key="2">
    <source>
        <dbReference type="EMBL" id="TPX11794.1"/>
    </source>
</evidence>
<dbReference type="EMBL" id="SKBQ01000046">
    <property type="protein sequence ID" value="TPX11794.1"/>
    <property type="molecule type" value="Genomic_DNA"/>
</dbReference>
<reference evidence="2 3" key="1">
    <citation type="submission" date="2019-06" db="EMBL/GenBank/DDBJ databases">
        <title>Draft genome sequence of the filamentous fungus Phialemoniopsis curvata isolated from diesel fuel.</title>
        <authorList>
            <person name="Varaljay V.A."/>
            <person name="Lyon W.J."/>
            <person name="Crouch A.L."/>
            <person name="Drake C.E."/>
            <person name="Hollomon J.M."/>
            <person name="Nadeau L.J."/>
            <person name="Nunn H.S."/>
            <person name="Stevenson B.S."/>
            <person name="Bojanowski C.L."/>
            <person name="Crookes-Goodson W.J."/>
        </authorList>
    </citation>
    <scope>NUCLEOTIDE SEQUENCE [LARGE SCALE GENOMIC DNA]</scope>
    <source>
        <strain evidence="2 3">D216</strain>
    </source>
</reference>
<keyword evidence="1" id="KW-1133">Transmembrane helix</keyword>
<comment type="caution">
    <text evidence="2">The sequence shown here is derived from an EMBL/GenBank/DDBJ whole genome shotgun (WGS) entry which is preliminary data.</text>
</comment>
<evidence type="ECO:0000313" key="3">
    <source>
        <dbReference type="Proteomes" id="UP000319257"/>
    </source>
</evidence>
<accession>A0A507AZD0</accession>
<feature type="transmembrane region" description="Helical" evidence="1">
    <location>
        <begin position="199"/>
        <end position="222"/>
    </location>
</feature>
<keyword evidence="3" id="KW-1185">Reference proteome</keyword>
<protein>
    <submittedName>
        <fullName evidence="2">Uncharacterized protein</fullName>
    </submittedName>
</protein>
<sequence length="251" mass="28275">MASNYQQPQYPGPYQPQPHAVQYQPLTPLTPDLKQGPVAGNRLHEAIKLWKGRVSRVRAISRVISALLDTVMFAFMAFVISVFLATRHDEALGRPIWPRDPKTWPTVMLLVASLATMAASILVALYYCCCFKRAADSWKVIVVSYGIHIALWIVVTFLYRWEKALDDLWGWSCTDIATELQERGHINVDFSKLCVIQGASWIISIVETSLKIVFAIVNFLLYRKLKKMEKAKRHLAQGAGEGALGLLDAVF</sequence>
<organism evidence="2 3">
    <name type="scientific">Thyridium curvatum</name>
    <dbReference type="NCBI Taxonomy" id="1093900"/>
    <lineage>
        <taxon>Eukaryota</taxon>
        <taxon>Fungi</taxon>
        <taxon>Dikarya</taxon>
        <taxon>Ascomycota</taxon>
        <taxon>Pezizomycotina</taxon>
        <taxon>Sordariomycetes</taxon>
        <taxon>Sordariomycetidae</taxon>
        <taxon>Thyridiales</taxon>
        <taxon>Thyridiaceae</taxon>
        <taxon>Thyridium</taxon>
    </lineage>
</organism>
<feature type="transmembrane region" description="Helical" evidence="1">
    <location>
        <begin position="140"/>
        <end position="161"/>
    </location>
</feature>
<dbReference type="PANTHER" id="PTHR42069">
    <property type="entry name" value="HYPHAL ANASTAMOSIS-8 PROTEIN"/>
    <property type="match status" value="1"/>
</dbReference>
<dbReference type="OrthoDB" id="5371583at2759"/>
<gene>
    <name evidence="2" type="ORF">E0L32_007531</name>
</gene>
<feature type="transmembrane region" description="Helical" evidence="1">
    <location>
        <begin position="63"/>
        <end position="86"/>
    </location>
</feature>
<dbReference type="RefSeq" id="XP_030993505.1">
    <property type="nucleotide sequence ID" value="XM_031142285.1"/>
</dbReference>
<dbReference type="STRING" id="1093900.A0A507AZD0"/>